<name>A0AC34F8M9_9BILA</name>
<accession>A0AC34F8M9</accession>
<organism evidence="1 2">
    <name type="scientific">Panagrolaimus sp. ES5</name>
    <dbReference type="NCBI Taxonomy" id="591445"/>
    <lineage>
        <taxon>Eukaryota</taxon>
        <taxon>Metazoa</taxon>
        <taxon>Ecdysozoa</taxon>
        <taxon>Nematoda</taxon>
        <taxon>Chromadorea</taxon>
        <taxon>Rhabditida</taxon>
        <taxon>Tylenchina</taxon>
        <taxon>Panagrolaimomorpha</taxon>
        <taxon>Panagrolaimoidea</taxon>
        <taxon>Panagrolaimidae</taxon>
        <taxon>Panagrolaimus</taxon>
    </lineage>
</organism>
<evidence type="ECO:0000313" key="1">
    <source>
        <dbReference type="Proteomes" id="UP000887579"/>
    </source>
</evidence>
<proteinExistence type="predicted"/>
<sequence>MVPSFQHQPFGYSNFSPCQPIQHVTTIIVVNTNSYPQMCPSFAPNQHYYQTPMPAYPAYNYNNYYPIPHHYGPTPMATPSAAPGFFASPFNLNP</sequence>
<evidence type="ECO:0000313" key="2">
    <source>
        <dbReference type="WBParaSite" id="ES5_v2.g13531.t1"/>
    </source>
</evidence>
<reference evidence="2" key="1">
    <citation type="submission" date="2022-11" db="UniProtKB">
        <authorList>
            <consortium name="WormBaseParasite"/>
        </authorList>
    </citation>
    <scope>IDENTIFICATION</scope>
</reference>
<protein>
    <submittedName>
        <fullName evidence="2">Uncharacterized protein</fullName>
    </submittedName>
</protein>
<dbReference type="WBParaSite" id="ES5_v2.g13531.t1">
    <property type="protein sequence ID" value="ES5_v2.g13531.t1"/>
    <property type="gene ID" value="ES5_v2.g13531"/>
</dbReference>
<dbReference type="Proteomes" id="UP000887579">
    <property type="component" value="Unplaced"/>
</dbReference>